<dbReference type="OrthoDB" id="1924320at2759"/>
<reference evidence="4" key="1">
    <citation type="journal article" date="2019" name="Curr. Biol.">
        <title>Genome Sequence of Striga asiatica Provides Insight into the Evolution of Plant Parasitism.</title>
        <authorList>
            <person name="Yoshida S."/>
            <person name="Kim S."/>
            <person name="Wafula E.K."/>
            <person name="Tanskanen J."/>
            <person name="Kim Y.M."/>
            <person name="Honaas L."/>
            <person name="Yang Z."/>
            <person name="Spallek T."/>
            <person name="Conn C.E."/>
            <person name="Ichihashi Y."/>
            <person name="Cheong K."/>
            <person name="Cui S."/>
            <person name="Der J.P."/>
            <person name="Gundlach H."/>
            <person name="Jiao Y."/>
            <person name="Hori C."/>
            <person name="Ishida J.K."/>
            <person name="Kasahara H."/>
            <person name="Kiba T."/>
            <person name="Kim M.S."/>
            <person name="Koo N."/>
            <person name="Laohavisit A."/>
            <person name="Lee Y.H."/>
            <person name="Lumba S."/>
            <person name="McCourt P."/>
            <person name="Mortimer J.C."/>
            <person name="Mutuku J.M."/>
            <person name="Nomura T."/>
            <person name="Sasaki-Sekimoto Y."/>
            <person name="Seto Y."/>
            <person name="Wang Y."/>
            <person name="Wakatake T."/>
            <person name="Sakakibara H."/>
            <person name="Demura T."/>
            <person name="Yamaguchi S."/>
            <person name="Yoneyama K."/>
            <person name="Manabe R.I."/>
            <person name="Nelson D.C."/>
            <person name="Schulman A.H."/>
            <person name="Timko M.P."/>
            <person name="dePamphilis C.W."/>
            <person name="Choi D."/>
            <person name="Shirasu K."/>
        </authorList>
    </citation>
    <scope>NUCLEOTIDE SEQUENCE [LARGE SCALE GENOMIC DNA]</scope>
    <source>
        <strain evidence="4">cv. UVA1</strain>
    </source>
</reference>
<dbReference type="AlphaFoldDB" id="A0A5A7Q517"/>
<dbReference type="PANTHER" id="PTHR31807:SF37">
    <property type="entry name" value="HAUS AUGMIN-LIKE COMPLEX SUBUNIT 8"/>
    <property type="match status" value="1"/>
</dbReference>
<protein>
    <submittedName>
        <fullName evidence="3">Uncharacterized protein</fullName>
    </submittedName>
</protein>
<proteinExistence type="inferred from homology"/>
<evidence type="ECO:0000256" key="1">
    <source>
        <dbReference type="ARBA" id="ARBA00010016"/>
    </source>
</evidence>
<comment type="caution">
    <text evidence="3">The sequence shown here is derived from an EMBL/GenBank/DDBJ whole genome shotgun (WGS) entry which is preliminary data.</text>
</comment>
<evidence type="ECO:0000313" key="4">
    <source>
        <dbReference type="Proteomes" id="UP000325081"/>
    </source>
</evidence>
<feature type="compositionally biased region" description="Basic and acidic residues" evidence="2">
    <location>
        <begin position="116"/>
        <end position="127"/>
    </location>
</feature>
<comment type="similarity">
    <text evidence="1">Belongs to the QWRF family.</text>
</comment>
<feature type="compositionally biased region" description="Polar residues" evidence="2">
    <location>
        <begin position="67"/>
        <end position="77"/>
    </location>
</feature>
<keyword evidence="4" id="KW-1185">Reference proteome</keyword>
<dbReference type="Pfam" id="PF04484">
    <property type="entry name" value="QWRF"/>
    <property type="match status" value="1"/>
</dbReference>
<gene>
    <name evidence="3" type="ORF">STAS_16136</name>
</gene>
<organism evidence="3 4">
    <name type="scientific">Striga asiatica</name>
    <name type="common">Asiatic witchweed</name>
    <name type="synonym">Buchnera asiatica</name>
    <dbReference type="NCBI Taxonomy" id="4170"/>
    <lineage>
        <taxon>Eukaryota</taxon>
        <taxon>Viridiplantae</taxon>
        <taxon>Streptophyta</taxon>
        <taxon>Embryophyta</taxon>
        <taxon>Tracheophyta</taxon>
        <taxon>Spermatophyta</taxon>
        <taxon>Magnoliopsida</taxon>
        <taxon>eudicotyledons</taxon>
        <taxon>Gunneridae</taxon>
        <taxon>Pentapetalae</taxon>
        <taxon>asterids</taxon>
        <taxon>lamiids</taxon>
        <taxon>Lamiales</taxon>
        <taxon>Orobanchaceae</taxon>
        <taxon>Buchnereae</taxon>
        <taxon>Striga</taxon>
    </lineage>
</organism>
<dbReference type="GO" id="GO:0005880">
    <property type="term" value="C:nuclear microtubule"/>
    <property type="evidence" value="ECO:0007669"/>
    <property type="project" value="TreeGrafter"/>
</dbReference>
<dbReference type="GO" id="GO:0051225">
    <property type="term" value="P:spindle assembly"/>
    <property type="evidence" value="ECO:0007669"/>
    <property type="project" value="TreeGrafter"/>
</dbReference>
<dbReference type="InterPro" id="IPR007573">
    <property type="entry name" value="QWRF"/>
</dbReference>
<feature type="region of interest" description="Disordered" evidence="2">
    <location>
        <begin position="253"/>
        <end position="319"/>
    </location>
</feature>
<name>A0A5A7Q517_STRAF</name>
<dbReference type="PANTHER" id="PTHR31807">
    <property type="entry name" value="AUGMIN FAMILY MEMBER"/>
    <property type="match status" value="1"/>
</dbReference>
<feature type="region of interest" description="Disordered" evidence="2">
    <location>
        <begin position="1"/>
        <end position="186"/>
    </location>
</feature>
<feature type="compositionally biased region" description="Polar residues" evidence="2">
    <location>
        <begin position="26"/>
        <end position="39"/>
    </location>
</feature>
<accession>A0A5A7Q517</accession>
<evidence type="ECO:0000313" key="3">
    <source>
        <dbReference type="EMBL" id="GER39517.1"/>
    </source>
</evidence>
<feature type="compositionally biased region" description="Low complexity" evidence="2">
    <location>
        <begin position="260"/>
        <end position="291"/>
    </location>
</feature>
<evidence type="ECO:0000256" key="2">
    <source>
        <dbReference type="SAM" id="MobiDB-lite"/>
    </source>
</evidence>
<dbReference type="GO" id="GO:0008017">
    <property type="term" value="F:microtubule binding"/>
    <property type="evidence" value="ECO:0007669"/>
    <property type="project" value="TreeGrafter"/>
</dbReference>
<feature type="compositionally biased region" description="Basic and acidic residues" evidence="2">
    <location>
        <begin position="137"/>
        <end position="148"/>
    </location>
</feature>
<dbReference type="GO" id="GO:0005737">
    <property type="term" value="C:cytoplasm"/>
    <property type="evidence" value="ECO:0007669"/>
    <property type="project" value="TreeGrafter"/>
</dbReference>
<dbReference type="EMBL" id="BKCP01005683">
    <property type="protein sequence ID" value="GER39517.1"/>
    <property type="molecule type" value="Genomic_DNA"/>
</dbReference>
<feature type="compositionally biased region" description="Polar residues" evidence="2">
    <location>
        <begin position="102"/>
        <end position="115"/>
    </location>
</feature>
<dbReference type="Proteomes" id="UP000325081">
    <property type="component" value="Unassembled WGS sequence"/>
</dbReference>
<sequence>MDIYESENPLKNGTTRRARTREVSSRYKSPTPNGQTRCPSPTPNVPKRCPSPNAPKRSLSAERKRPSTPSWPNTPIRDTNAESLLAPNKTAGTGSKLPDSLWPSTMRSLNSSFQSDKSEKTAADRTLRPPSNVARVVEARKPTPDRKRSPLKGKNSPDLLVENSKPASDILRHQWPSRASGKTLSTNPVIKTDVTLDKTSKIPSLSSRTVRRLSLDGMTSKPMQKSASDLLMLMSRDESRVAGLSRNSVDDRWLRAQRPSSSSSDRTTVSLPVSRSRPSSPSASRGVSPSRAKVIGPCSRGSSPARVRPSSPRGNNSHSSASVLSFMADISNKGKKVDRNIEDAHQLRLLYNRHLQWRFANARAVALLRSQKAKAEKMLYNVWRVIINLWSLVREKRSDVQQLKLKLKVYSVLDSQAIFLEEWTLLEKDHTNSLTQAAQNLEASTLRIPVTGGARVDIKTLKEAVCSAVDVMSSMGSSLWSILPKVEGMNWLVLELADVAARQRAMLDECESLLGSIAKLQASGRRLPQDSYFTNETNYEKRGTVCIRF</sequence>
<feature type="compositionally biased region" description="Low complexity" evidence="2">
    <location>
        <begin position="299"/>
        <end position="313"/>
    </location>
</feature>